<dbReference type="GO" id="GO:0004722">
    <property type="term" value="F:protein serine/threonine phosphatase activity"/>
    <property type="evidence" value="ECO:0007669"/>
    <property type="project" value="UniProtKB-EC"/>
</dbReference>
<evidence type="ECO:0000313" key="2">
    <source>
        <dbReference type="EMBL" id="MBP1855485.1"/>
    </source>
</evidence>
<dbReference type="InterPro" id="IPR004843">
    <property type="entry name" value="Calcineurin-like_PHP"/>
</dbReference>
<dbReference type="EMBL" id="JAGGJX010000003">
    <property type="protein sequence ID" value="MBP1855485.1"/>
    <property type="molecule type" value="Genomic_DNA"/>
</dbReference>
<proteinExistence type="predicted"/>
<accession>A0ABS4EC26</accession>
<protein>
    <submittedName>
        <fullName evidence="2">Serine/threonine protein phosphatase 1</fullName>
        <ecNumber evidence="2">3.1.3.16</ecNumber>
    </submittedName>
</protein>
<dbReference type="SUPFAM" id="SSF56300">
    <property type="entry name" value="Metallo-dependent phosphatases"/>
    <property type="match status" value="1"/>
</dbReference>
<name>A0ABS4EC26_9FIRM</name>
<reference evidence="2 3" key="1">
    <citation type="submission" date="2021-03" db="EMBL/GenBank/DDBJ databases">
        <title>Genomic Encyclopedia of Type Strains, Phase IV (KMG-IV): sequencing the most valuable type-strain genomes for metagenomic binning, comparative biology and taxonomic classification.</title>
        <authorList>
            <person name="Goeker M."/>
        </authorList>
    </citation>
    <scope>NUCLEOTIDE SEQUENCE [LARGE SCALE GENOMIC DNA]</scope>
    <source>
        <strain evidence="2 3">DSM 1289</strain>
    </source>
</reference>
<dbReference type="RefSeq" id="WP_209456909.1">
    <property type="nucleotide sequence ID" value="NZ_BAAACS010000011.1"/>
</dbReference>
<gene>
    <name evidence="2" type="ORF">J2Z43_001880</name>
</gene>
<organism evidence="2 3">
    <name type="scientific">Metaclostridioides mangenotii</name>
    <dbReference type="NCBI Taxonomy" id="1540"/>
    <lineage>
        <taxon>Bacteria</taxon>
        <taxon>Bacillati</taxon>
        <taxon>Bacillota</taxon>
        <taxon>Clostridia</taxon>
        <taxon>Peptostreptococcales</taxon>
        <taxon>Peptostreptococcaceae</taxon>
        <taxon>Metaclostridioides</taxon>
    </lineage>
</organism>
<dbReference type="EC" id="3.1.3.16" evidence="2"/>
<dbReference type="Pfam" id="PF00149">
    <property type="entry name" value="Metallophos"/>
    <property type="match status" value="1"/>
</dbReference>
<sequence length="231" mass="27208">MIYLMSDIHGDYKRFQRMLKKIKFGVDDRLYILGDIIGRGTENLDMLEFCMNESNIYLIKGDHELFMQLYLENSSIDISKWKQWDGQNTINELKNVTDKEKKMYVKYLKELPLYIEICEFDIKYILTHSGYNADIDSIINDDGKVDTKLTIEKSVNHDECNYLISKDIHYIPAGIKFDRYIIVGHHTTIKYGEDKIMKNKRYMNINCGNSIRDSGGKLSCICLDTMQEWYV</sequence>
<dbReference type="PANTHER" id="PTHR42850:SF4">
    <property type="entry name" value="ZINC-DEPENDENT ENDOPOLYPHOSPHATASE"/>
    <property type="match status" value="1"/>
</dbReference>
<keyword evidence="3" id="KW-1185">Reference proteome</keyword>
<comment type="caution">
    <text evidence="2">The sequence shown here is derived from an EMBL/GenBank/DDBJ whole genome shotgun (WGS) entry which is preliminary data.</text>
</comment>
<feature type="domain" description="Calcineurin-like phosphoesterase" evidence="1">
    <location>
        <begin position="2"/>
        <end position="190"/>
    </location>
</feature>
<dbReference type="Proteomes" id="UP000767291">
    <property type="component" value="Unassembled WGS sequence"/>
</dbReference>
<dbReference type="Gene3D" id="3.60.21.10">
    <property type="match status" value="1"/>
</dbReference>
<dbReference type="InterPro" id="IPR050126">
    <property type="entry name" value="Ap4A_hydrolase"/>
</dbReference>
<dbReference type="InterPro" id="IPR029052">
    <property type="entry name" value="Metallo-depent_PP-like"/>
</dbReference>
<keyword evidence="2" id="KW-0378">Hydrolase</keyword>
<evidence type="ECO:0000259" key="1">
    <source>
        <dbReference type="Pfam" id="PF00149"/>
    </source>
</evidence>
<dbReference type="PANTHER" id="PTHR42850">
    <property type="entry name" value="METALLOPHOSPHOESTERASE"/>
    <property type="match status" value="1"/>
</dbReference>
<evidence type="ECO:0000313" key="3">
    <source>
        <dbReference type="Proteomes" id="UP000767291"/>
    </source>
</evidence>